<evidence type="ECO:0000313" key="8">
    <source>
        <dbReference type="WBParaSite" id="GPUH_0000904801-mRNA-1"/>
    </source>
</evidence>
<evidence type="ECO:0000256" key="3">
    <source>
        <dbReference type="ARBA" id="ARBA00022927"/>
    </source>
</evidence>
<sequence length="49" mass="5799">MECMKLVAQPRYTDKRIGYLGAMLLLDERSEVHLLVTNSLKKYYLAEFF</sequence>
<keyword evidence="7" id="KW-1185">Reference proteome</keyword>
<name>A0A183DJZ7_9BILA</name>
<dbReference type="AlphaFoldDB" id="A0A183DJZ7"/>
<dbReference type="SUPFAM" id="SSF48371">
    <property type="entry name" value="ARM repeat"/>
    <property type="match status" value="1"/>
</dbReference>
<protein>
    <submittedName>
        <fullName evidence="8">Adaptin_N domain-containing protein</fullName>
    </submittedName>
</protein>
<comment type="subcellular location">
    <subcellularLocation>
        <location evidence="1">Endomembrane system</location>
    </subcellularLocation>
</comment>
<dbReference type="GO" id="GO:0016192">
    <property type="term" value="P:vesicle-mediated transport"/>
    <property type="evidence" value="ECO:0007669"/>
    <property type="project" value="InterPro"/>
</dbReference>
<dbReference type="Gene3D" id="1.25.10.10">
    <property type="entry name" value="Leucine-rich Repeat Variant"/>
    <property type="match status" value="1"/>
</dbReference>
<dbReference type="InterPro" id="IPR050840">
    <property type="entry name" value="Adaptor_Complx_Large_Subunit"/>
</dbReference>
<feature type="domain" description="Clathrin/coatomer adaptor adaptin-like N-terminal" evidence="5">
    <location>
        <begin position="1"/>
        <end position="42"/>
    </location>
</feature>
<organism evidence="8">
    <name type="scientific">Gongylonema pulchrum</name>
    <dbReference type="NCBI Taxonomy" id="637853"/>
    <lineage>
        <taxon>Eukaryota</taxon>
        <taxon>Metazoa</taxon>
        <taxon>Ecdysozoa</taxon>
        <taxon>Nematoda</taxon>
        <taxon>Chromadorea</taxon>
        <taxon>Rhabditida</taxon>
        <taxon>Spirurina</taxon>
        <taxon>Spiruromorpha</taxon>
        <taxon>Spiruroidea</taxon>
        <taxon>Gongylonematidae</taxon>
        <taxon>Gongylonema</taxon>
    </lineage>
</organism>
<dbReference type="PANTHER" id="PTHR22780">
    <property type="entry name" value="ADAPTIN, ALPHA/GAMMA/EPSILON"/>
    <property type="match status" value="1"/>
</dbReference>
<dbReference type="WBParaSite" id="GPUH_0000904801-mRNA-1">
    <property type="protein sequence ID" value="GPUH_0000904801-mRNA-1"/>
    <property type="gene ID" value="GPUH_0000904801"/>
</dbReference>
<keyword evidence="2" id="KW-0813">Transport</keyword>
<dbReference type="Pfam" id="PF01602">
    <property type="entry name" value="Adaptin_N"/>
    <property type="match status" value="1"/>
</dbReference>
<dbReference type="InterPro" id="IPR002553">
    <property type="entry name" value="Clathrin/coatomer_adapt-like_N"/>
</dbReference>
<proteinExistence type="predicted"/>
<keyword evidence="4" id="KW-0472">Membrane</keyword>
<evidence type="ECO:0000256" key="4">
    <source>
        <dbReference type="ARBA" id="ARBA00023136"/>
    </source>
</evidence>
<dbReference type="InterPro" id="IPR011989">
    <property type="entry name" value="ARM-like"/>
</dbReference>
<reference evidence="6 7" key="2">
    <citation type="submission" date="2018-11" db="EMBL/GenBank/DDBJ databases">
        <authorList>
            <consortium name="Pathogen Informatics"/>
        </authorList>
    </citation>
    <scope>NUCLEOTIDE SEQUENCE [LARGE SCALE GENOMIC DNA]</scope>
</reference>
<gene>
    <name evidence="6" type="ORF">GPUH_LOCUS9042</name>
</gene>
<dbReference type="OrthoDB" id="28053at2759"/>
<dbReference type="InterPro" id="IPR016024">
    <property type="entry name" value="ARM-type_fold"/>
</dbReference>
<dbReference type="GO" id="GO:0030117">
    <property type="term" value="C:membrane coat"/>
    <property type="evidence" value="ECO:0007669"/>
    <property type="project" value="InterPro"/>
</dbReference>
<evidence type="ECO:0000259" key="5">
    <source>
        <dbReference type="Pfam" id="PF01602"/>
    </source>
</evidence>
<evidence type="ECO:0000313" key="6">
    <source>
        <dbReference type="EMBL" id="VDK67530.1"/>
    </source>
</evidence>
<dbReference type="Proteomes" id="UP000271098">
    <property type="component" value="Unassembled WGS sequence"/>
</dbReference>
<keyword evidence="3" id="KW-0653">Protein transport</keyword>
<dbReference type="EMBL" id="UYRT01028303">
    <property type="protein sequence ID" value="VDK67530.1"/>
    <property type="molecule type" value="Genomic_DNA"/>
</dbReference>
<accession>A0A183DJZ7</accession>
<evidence type="ECO:0000256" key="2">
    <source>
        <dbReference type="ARBA" id="ARBA00022448"/>
    </source>
</evidence>
<dbReference type="GO" id="GO:0012505">
    <property type="term" value="C:endomembrane system"/>
    <property type="evidence" value="ECO:0007669"/>
    <property type="project" value="UniProtKB-SubCell"/>
</dbReference>
<evidence type="ECO:0000256" key="1">
    <source>
        <dbReference type="ARBA" id="ARBA00004308"/>
    </source>
</evidence>
<dbReference type="GO" id="GO:0006886">
    <property type="term" value="P:intracellular protein transport"/>
    <property type="evidence" value="ECO:0007669"/>
    <property type="project" value="InterPro"/>
</dbReference>
<reference evidence="8" key="1">
    <citation type="submission" date="2016-06" db="UniProtKB">
        <authorList>
            <consortium name="WormBaseParasite"/>
        </authorList>
    </citation>
    <scope>IDENTIFICATION</scope>
</reference>
<evidence type="ECO:0000313" key="7">
    <source>
        <dbReference type="Proteomes" id="UP000271098"/>
    </source>
</evidence>